<dbReference type="InterPro" id="IPR004358">
    <property type="entry name" value="Sig_transdc_His_kin-like_C"/>
</dbReference>
<dbReference type="SMART" id="SM00065">
    <property type="entry name" value="GAF"/>
    <property type="match status" value="1"/>
</dbReference>
<dbReference type="SMART" id="SM00387">
    <property type="entry name" value="HATPase_c"/>
    <property type="match status" value="1"/>
</dbReference>
<dbReference type="InterPro" id="IPR005467">
    <property type="entry name" value="His_kinase_dom"/>
</dbReference>
<evidence type="ECO:0000313" key="9">
    <source>
        <dbReference type="Proteomes" id="UP000831485"/>
    </source>
</evidence>
<dbReference type="Pfam" id="PF02518">
    <property type="entry name" value="HATPase_c"/>
    <property type="match status" value="1"/>
</dbReference>
<dbReference type="Pfam" id="PF00512">
    <property type="entry name" value="HisKA"/>
    <property type="match status" value="1"/>
</dbReference>
<reference evidence="7" key="3">
    <citation type="submission" date="2022-04" db="EMBL/GenBank/DDBJ databases">
        <authorList>
            <person name="Liu G."/>
        </authorList>
    </citation>
    <scope>NUCLEOTIDE SEQUENCE</scope>
    <source>
        <strain evidence="7">RG22</strain>
    </source>
</reference>
<dbReference type="Proteomes" id="UP000831485">
    <property type="component" value="Chromosome"/>
</dbReference>
<feature type="domain" description="Histidine kinase" evidence="5">
    <location>
        <begin position="465"/>
        <end position="688"/>
    </location>
</feature>
<dbReference type="Gene3D" id="3.30.565.10">
    <property type="entry name" value="Histidine kinase-like ATPase, C-terminal domain"/>
    <property type="match status" value="1"/>
</dbReference>
<dbReference type="SUPFAM" id="SSF55781">
    <property type="entry name" value="GAF domain-like"/>
    <property type="match status" value="1"/>
</dbReference>
<evidence type="ECO:0000313" key="8">
    <source>
        <dbReference type="Proteomes" id="UP000568888"/>
    </source>
</evidence>
<dbReference type="EMBL" id="CP096574">
    <property type="protein sequence ID" value="UPU35551.1"/>
    <property type="molecule type" value="Genomic_DNA"/>
</dbReference>
<dbReference type="InterPro" id="IPR036890">
    <property type="entry name" value="HATPase_C_sf"/>
</dbReference>
<proteinExistence type="predicted"/>
<dbReference type="PANTHER" id="PTHR43065:SF42">
    <property type="entry name" value="TWO-COMPONENT SENSOR PPRA"/>
    <property type="match status" value="1"/>
</dbReference>
<dbReference type="InterPro" id="IPR029016">
    <property type="entry name" value="GAF-like_dom_sf"/>
</dbReference>
<dbReference type="Pfam" id="PF01590">
    <property type="entry name" value="GAF"/>
    <property type="match status" value="1"/>
</dbReference>
<keyword evidence="9" id="KW-1185">Reference proteome</keyword>
<dbReference type="SUPFAM" id="SSF55874">
    <property type="entry name" value="ATPase domain of HSP90 chaperone/DNA topoisomerase II/histidine kinase"/>
    <property type="match status" value="1"/>
</dbReference>
<keyword evidence="6" id="KW-0418">Kinase</keyword>
<organism evidence="6 8">
    <name type="scientific">Geomonas paludis</name>
    <dbReference type="NCBI Taxonomy" id="2740185"/>
    <lineage>
        <taxon>Bacteria</taxon>
        <taxon>Pseudomonadati</taxon>
        <taxon>Thermodesulfobacteriota</taxon>
        <taxon>Desulfuromonadia</taxon>
        <taxon>Geobacterales</taxon>
        <taxon>Geobacteraceae</taxon>
        <taxon>Geomonas</taxon>
    </lineage>
</organism>
<dbReference type="InterPro" id="IPR036097">
    <property type="entry name" value="HisK_dim/P_sf"/>
</dbReference>
<dbReference type="PRINTS" id="PR00344">
    <property type="entry name" value="BCTRLSENSOR"/>
</dbReference>
<dbReference type="GO" id="GO:0000155">
    <property type="term" value="F:phosphorelay sensor kinase activity"/>
    <property type="evidence" value="ECO:0007669"/>
    <property type="project" value="InterPro"/>
</dbReference>
<dbReference type="EMBL" id="BLXY01000001">
    <property type="protein sequence ID" value="GFO62874.1"/>
    <property type="molecule type" value="Genomic_DNA"/>
</dbReference>
<dbReference type="AlphaFoldDB" id="A0A6V8MSL6"/>
<evidence type="ECO:0000256" key="1">
    <source>
        <dbReference type="ARBA" id="ARBA00000085"/>
    </source>
</evidence>
<dbReference type="SUPFAM" id="SSF47384">
    <property type="entry name" value="Homodimeric domain of signal transducing histidine kinase"/>
    <property type="match status" value="1"/>
</dbReference>
<dbReference type="Gene3D" id="3.30.450.40">
    <property type="match status" value="1"/>
</dbReference>
<dbReference type="CDD" id="cd00082">
    <property type="entry name" value="HisKA"/>
    <property type="match status" value="1"/>
</dbReference>
<accession>A0A6V8MSL6</accession>
<protein>
    <recommendedName>
        <fullName evidence="2">histidine kinase</fullName>
        <ecNumber evidence="2">2.7.13.3</ecNumber>
    </recommendedName>
</protein>
<reference evidence="8" key="1">
    <citation type="submission" date="2020-06" db="EMBL/GenBank/DDBJ databases">
        <title>Draft genomic sequecing of Geomonas sp. Red736.</title>
        <authorList>
            <person name="Itoh H."/>
            <person name="Xu Z.X."/>
            <person name="Ushijima N."/>
            <person name="Masuda Y."/>
            <person name="Shiratori Y."/>
            <person name="Senoo K."/>
        </authorList>
    </citation>
    <scope>NUCLEOTIDE SEQUENCE [LARGE SCALE GENOMIC DNA]</scope>
    <source>
        <strain evidence="8">Red736</strain>
    </source>
</reference>
<evidence type="ECO:0000313" key="6">
    <source>
        <dbReference type="EMBL" id="GFO62874.1"/>
    </source>
</evidence>
<dbReference type="InterPro" id="IPR003661">
    <property type="entry name" value="HisK_dim/P_dom"/>
</dbReference>
<evidence type="ECO:0000256" key="3">
    <source>
        <dbReference type="ARBA" id="ARBA00022553"/>
    </source>
</evidence>
<feature type="region of interest" description="Disordered" evidence="4">
    <location>
        <begin position="699"/>
        <end position="720"/>
    </location>
</feature>
<dbReference type="PROSITE" id="PS50109">
    <property type="entry name" value="HIS_KIN"/>
    <property type="match status" value="1"/>
</dbReference>
<dbReference type="InterPro" id="IPR003594">
    <property type="entry name" value="HATPase_dom"/>
</dbReference>
<sequence>MTIEGQPLYNSKIISIFVSLLQKKYPHVDVPELLRYAEITPYEVNDEGHWLTQRQVDRFHARMTQMVGADISREGGHYAASAAAHGMMMKYTLGLIGPVNTLLAIGKCARNFSRSGTYSAAKLADNKVEITFVPHAGVEEQPYQCENRIGMFEAVVMLFNYHPPETLHEECIFQGGECCRYIISWKKTWYARVRSLRNRLVPLSLVVYALLLHFGQVGHPVAFLTALAFITLGSSYLAQRMETREIVTALDQVKESTEQIVAQMGVNYNNARMVNEVGQALSKQSGIDEVLKNVTKVIEKRLGYDRCVIMLADARKSRLTFRTGYGYTDAQRDVLLEASFDLTDPGAHGVFVTCFRQNRSRFVSDFADVANLHTPRSIAFSLELEARSFICCPIACDGEVLGILAVDNKKSQRPLMQSDLSLLTGIAPVIGMSLRNAIHLERERRMSEQIRQSQKMESVGVLAGGIAHDFNNLLTGMMGFVALAQMKLKRDDPAQEYLEQVLSAADRAASLTQGLLAFSRKQVNHPEPVNLNQVVDNLRKLLSRLVTSKITLHMELWPEKLAVVADSGQIDQVISNLVNNARDAMPDGGTLTICTSLMEMNEEWIDQRGYGRPGSYAVISVTDTGTGIDEATKAHVLEPFFTTKEVGKGSGLGLAIVYGIVKQHEGYVEIDSTPGVGTTLNVYLPLLTGAAAAGVPELASGAQAQGDRPFNRPENRPISP</sequence>
<dbReference type="PANTHER" id="PTHR43065">
    <property type="entry name" value="SENSOR HISTIDINE KINASE"/>
    <property type="match status" value="1"/>
</dbReference>
<dbReference type="SMART" id="SM00388">
    <property type="entry name" value="HisKA"/>
    <property type="match status" value="1"/>
</dbReference>
<evidence type="ECO:0000256" key="2">
    <source>
        <dbReference type="ARBA" id="ARBA00012438"/>
    </source>
</evidence>
<gene>
    <name evidence="6" type="ORF">GMPD_07930</name>
    <name evidence="7" type="ORF">M1B72_19245</name>
</gene>
<keyword evidence="7" id="KW-0547">Nucleotide-binding</keyword>
<dbReference type="Gene3D" id="1.10.287.130">
    <property type="match status" value="1"/>
</dbReference>
<keyword evidence="6" id="KW-0808">Transferase</keyword>
<dbReference type="InterPro" id="IPR003018">
    <property type="entry name" value="GAF"/>
</dbReference>
<keyword evidence="3" id="KW-0597">Phosphoprotein</keyword>
<evidence type="ECO:0000259" key="5">
    <source>
        <dbReference type="PROSITE" id="PS50109"/>
    </source>
</evidence>
<name>A0A6V8MSL6_9BACT</name>
<evidence type="ECO:0000256" key="4">
    <source>
        <dbReference type="SAM" id="MobiDB-lite"/>
    </source>
</evidence>
<keyword evidence="7" id="KW-0067">ATP-binding</keyword>
<reference evidence="6" key="2">
    <citation type="journal article" date="2021" name="Int. J. Syst. Evol. Microbiol.">
        <title>Geomonas silvestris sp. nov., Geomonas paludis sp. nov. and Geomonas limicola sp. nov., isolated from terrestrial environments, and emended description of the genus Geomonas.</title>
        <authorList>
            <person name="Itoh H."/>
            <person name="Xu Z."/>
            <person name="Masuda Y."/>
            <person name="Ushijima N."/>
            <person name="Hayakawa C."/>
            <person name="Shiratori Y."/>
            <person name="Senoo K."/>
        </authorList>
    </citation>
    <scope>NUCLEOTIDE SEQUENCE</scope>
    <source>
        <strain evidence="6">Red736</strain>
    </source>
</reference>
<evidence type="ECO:0000313" key="7">
    <source>
        <dbReference type="EMBL" id="UPU35551.1"/>
    </source>
</evidence>
<dbReference type="GO" id="GO:0005524">
    <property type="term" value="F:ATP binding"/>
    <property type="evidence" value="ECO:0007669"/>
    <property type="project" value="UniProtKB-KW"/>
</dbReference>
<dbReference type="Proteomes" id="UP000568888">
    <property type="component" value="Unassembled WGS sequence"/>
</dbReference>
<dbReference type="EC" id="2.7.13.3" evidence="2"/>
<feature type="compositionally biased region" description="Basic and acidic residues" evidence="4">
    <location>
        <begin position="709"/>
        <end position="720"/>
    </location>
</feature>
<dbReference type="RefSeq" id="WP_246404556.1">
    <property type="nucleotide sequence ID" value="NZ_BLXY01000001.1"/>
</dbReference>
<comment type="catalytic activity">
    <reaction evidence="1">
        <text>ATP + protein L-histidine = ADP + protein N-phospho-L-histidine.</text>
        <dbReference type="EC" id="2.7.13.3"/>
    </reaction>
</comment>